<keyword evidence="3" id="KW-0547">Nucleotide-binding</keyword>
<keyword evidence="2" id="KW-0677">Repeat</keyword>
<dbReference type="Gene3D" id="3.40.50.300">
    <property type="entry name" value="P-loop containing nucleotide triphosphate hydrolases"/>
    <property type="match status" value="2"/>
</dbReference>
<dbReference type="PANTHER" id="PTHR43790:SF9">
    <property type="entry name" value="GALACTOFURANOSE TRANSPORTER ATP-BINDING PROTEIN YTFR"/>
    <property type="match status" value="1"/>
</dbReference>
<dbReference type="InterPro" id="IPR003593">
    <property type="entry name" value="AAA+_ATPase"/>
</dbReference>
<evidence type="ECO:0000313" key="6">
    <source>
        <dbReference type="EMBL" id="MBB5639845.1"/>
    </source>
</evidence>
<evidence type="ECO:0000256" key="3">
    <source>
        <dbReference type="ARBA" id="ARBA00022741"/>
    </source>
</evidence>
<dbReference type="EMBL" id="JACHBQ010000001">
    <property type="protein sequence ID" value="MBB5639845.1"/>
    <property type="molecule type" value="Genomic_DNA"/>
</dbReference>
<name>A0A7W8ZTY5_9MICO</name>
<proteinExistence type="predicted"/>
<dbReference type="GO" id="GO:0005524">
    <property type="term" value="F:ATP binding"/>
    <property type="evidence" value="ECO:0007669"/>
    <property type="project" value="UniProtKB-KW"/>
</dbReference>
<protein>
    <submittedName>
        <fullName evidence="6">Ribose transport system ATP-binding protein</fullName>
    </submittedName>
</protein>
<dbReference type="InterPro" id="IPR003439">
    <property type="entry name" value="ABC_transporter-like_ATP-bd"/>
</dbReference>
<reference evidence="6 7" key="1">
    <citation type="submission" date="2020-08" db="EMBL/GenBank/DDBJ databases">
        <title>Sequencing the genomes of 1000 actinobacteria strains.</title>
        <authorList>
            <person name="Klenk H.-P."/>
        </authorList>
    </citation>
    <scope>NUCLEOTIDE SEQUENCE [LARGE SCALE GENOMIC DNA]</scope>
    <source>
        <strain evidence="6 7">DSM 21065</strain>
    </source>
</reference>
<dbReference type="Pfam" id="PF00005">
    <property type="entry name" value="ABC_tran"/>
    <property type="match status" value="1"/>
</dbReference>
<feature type="domain" description="ABC transporter" evidence="5">
    <location>
        <begin position="251"/>
        <end position="492"/>
    </location>
</feature>
<dbReference type="AlphaFoldDB" id="A0A7W8ZTY5"/>
<keyword evidence="4 6" id="KW-0067">ATP-binding</keyword>
<dbReference type="RefSeq" id="WP_052542010.1">
    <property type="nucleotide sequence ID" value="NZ_JACHBQ010000001.1"/>
</dbReference>
<evidence type="ECO:0000256" key="1">
    <source>
        <dbReference type="ARBA" id="ARBA00022448"/>
    </source>
</evidence>
<dbReference type="Proteomes" id="UP000561726">
    <property type="component" value="Unassembled WGS sequence"/>
</dbReference>
<feature type="domain" description="ABC transporter" evidence="5">
    <location>
        <begin position="6"/>
        <end position="241"/>
    </location>
</feature>
<evidence type="ECO:0000313" key="7">
    <source>
        <dbReference type="Proteomes" id="UP000561726"/>
    </source>
</evidence>
<dbReference type="SUPFAM" id="SSF52540">
    <property type="entry name" value="P-loop containing nucleoside triphosphate hydrolases"/>
    <property type="match status" value="2"/>
</dbReference>
<dbReference type="SMART" id="SM00382">
    <property type="entry name" value="AAA"/>
    <property type="match status" value="1"/>
</dbReference>
<sequence length="496" mass="52397">MTPAILSLTGVSKRFGSVQALDDAHLDLRAGEVHAVVGANGAGKSVLVKILCGVYPADSATLTLNGTVVSIGSAREAGLLGLAIIHQTPGTDPRLTVADYLMLGQEPTRRGLIDRQQLRRSAAERLAVIGAVLPTDAPLGSLGRGQHLLLEIARAVADHARVVVLDEPTASVSIDEAQTMLRVIDALRRSGIAVVVITHRLDEIWRLADRITVLRAGRVVRNGRVSETSVEQVTTDMLGHEVSRAVAAEPVVTGPVVLAGEALTDGSGFGPISLDLRAGEIVAVVGGGAATLAGLLTGVRRVRGGRLLRGGMPIRLRGLRDAVRHGIGVMPESREQQALAVRLAEEPPVVLTGMDAVRAAVEERLASVRQAVKTDIPVLRRAPWELREDIPALVEGNRQSVTLARWGELAPPVLVLVEPTRGVDVGARQRMHRELAELRRGGTAILLVSTDLEEVLGLSDRILVVRSGSVVAELSRADATPQNVTEHVAGRAGQSA</sequence>
<dbReference type="OrthoDB" id="39350at2"/>
<gene>
    <name evidence="6" type="ORF">BJ997_000393</name>
</gene>
<evidence type="ECO:0000256" key="4">
    <source>
        <dbReference type="ARBA" id="ARBA00022840"/>
    </source>
</evidence>
<dbReference type="CDD" id="cd03216">
    <property type="entry name" value="ABC_Carb_Monos_I"/>
    <property type="match status" value="1"/>
</dbReference>
<evidence type="ECO:0000256" key="2">
    <source>
        <dbReference type="ARBA" id="ARBA00022737"/>
    </source>
</evidence>
<dbReference type="PROSITE" id="PS50893">
    <property type="entry name" value="ABC_TRANSPORTER_2"/>
    <property type="match status" value="2"/>
</dbReference>
<comment type="caution">
    <text evidence="6">The sequence shown here is derived from an EMBL/GenBank/DDBJ whole genome shotgun (WGS) entry which is preliminary data.</text>
</comment>
<dbReference type="GO" id="GO:0016887">
    <property type="term" value="F:ATP hydrolysis activity"/>
    <property type="evidence" value="ECO:0007669"/>
    <property type="project" value="InterPro"/>
</dbReference>
<evidence type="ECO:0000259" key="5">
    <source>
        <dbReference type="PROSITE" id="PS50893"/>
    </source>
</evidence>
<organism evidence="6 7">
    <name type="scientific">Cryobacterium roopkundense</name>
    <dbReference type="NCBI Taxonomy" id="1001240"/>
    <lineage>
        <taxon>Bacteria</taxon>
        <taxon>Bacillati</taxon>
        <taxon>Actinomycetota</taxon>
        <taxon>Actinomycetes</taxon>
        <taxon>Micrococcales</taxon>
        <taxon>Microbacteriaceae</taxon>
        <taxon>Cryobacterium</taxon>
    </lineage>
</organism>
<dbReference type="InterPro" id="IPR027417">
    <property type="entry name" value="P-loop_NTPase"/>
</dbReference>
<accession>A0A7W8ZTY5</accession>
<dbReference type="PANTHER" id="PTHR43790">
    <property type="entry name" value="CARBOHYDRATE TRANSPORT ATP-BINDING PROTEIN MG119-RELATED"/>
    <property type="match status" value="1"/>
</dbReference>
<dbReference type="InterPro" id="IPR050107">
    <property type="entry name" value="ABC_carbohydrate_import_ATPase"/>
</dbReference>
<keyword evidence="1" id="KW-0813">Transport</keyword>